<organism evidence="2">
    <name type="scientific">marine metagenome</name>
    <dbReference type="NCBI Taxonomy" id="408172"/>
    <lineage>
        <taxon>unclassified sequences</taxon>
        <taxon>metagenomes</taxon>
        <taxon>ecological metagenomes</taxon>
    </lineage>
</organism>
<sequence>MGEITQTVFQSTHLKSLNMSVPWIALGTAEVESVRRCSEEELTEVIYTSFERGIRVVDTASNYYAGKAEECIGRVISRLNRRGRSQEIIVFTKAGQLTNGEIQERDSCGKGIESQYWCFEPDYLEMSIKRSQERLGLKQLDCVFLHNPEDGQSDEKTKVTDVLLDAIPVFEKLCSEGVLKYWGIASWSGFYRKYGDPKSIQLMEIFQYLDREYKEHHFAAIQCPFGMWNWEEFNRNSQFGIAGSSGNVSVKEATEVLGLDLLINSPFYGGVHLPTGSIENSTISAAQHELTEIHSLLPQTIRVIGMRSSRSLMEAVCLLETSHD</sequence>
<dbReference type="Gene3D" id="3.20.20.100">
    <property type="entry name" value="NADP-dependent oxidoreductase domain"/>
    <property type="match status" value="1"/>
</dbReference>
<dbReference type="GO" id="GO:0016491">
    <property type="term" value="F:oxidoreductase activity"/>
    <property type="evidence" value="ECO:0007669"/>
    <property type="project" value="InterPro"/>
</dbReference>
<dbReference type="GO" id="GO:0005829">
    <property type="term" value="C:cytosol"/>
    <property type="evidence" value="ECO:0007669"/>
    <property type="project" value="TreeGrafter"/>
</dbReference>
<accession>A0A381ZKR2</accession>
<protein>
    <recommendedName>
        <fullName evidence="1">NADP-dependent oxidoreductase domain-containing protein</fullName>
    </recommendedName>
</protein>
<name>A0A381ZKR2_9ZZZZ</name>
<feature type="domain" description="NADP-dependent oxidoreductase" evidence="1">
    <location>
        <begin position="24"/>
        <end position="188"/>
    </location>
</feature>
<dbReference type="EMBL" id="UINC01021679">
    <property type="protein sequence ID" value="SVA89744.1"/>
    <property type="molecule type" value="Genomic_DNA"/>
</dbReference>
<evidence type="ECO:0000259" key="1">
    <source>
        <dbReference type="Pfam" id="PF00248"/>
    </source>
</evidence>
<dbReference type="Pfam" id="PF00248">
    <property type="entry name" value="Aldo_ket_red"/>
    <property type="match status" value="1"/>
</dbReference>
<dbReference type="InterPro" id="IPR036812">
    <property type="entry name" value="NAD(P)_OxRdtase_dom_sf"/>
</dbReference>
<dbReference type="PANTHER" id="PTHR42686">
    <property type="entry name" value="GH17980P-RELATED"/>
    <property type="match status" value="1"/>
</dbReference>
<dbReference type="InterPro" id="IPR023210">
    <property type="entry name" value="NADP_OxRdtase_dom"/>
</dbReference>
<dbReference type="SUPFAM" id="SSF51430">
    <property type="entry name" value="NAD(P)-linked oxidoreductase"/>
    <property type="match status" value="1"/>
</dbReference>
<dbReference type="AlphaFoldDB" id="A0A381ZKR2"/>
<dbReference type="PANTHER" id="PTHR42686:SF1">
    <property type="entry name" value="GH17980P-RELATED"/>
    <property type="match status" value="1"/>
</dbReference>
<evidence type="ECO:0000313" key="2">
    <source>
        <dbReference type="EMBL" id="SVA89744.1"/>
    </source>
</evidence>
<proteinExistence type="predicted"/>
<gene>
    <name evidence="2" type="ORF">METZ01_LOCUS142598</name>
</gene>
<dbReference type="InterPro" id="IPR020471">
    <property type="entry name" value="AKR"/>
</dbReference>
<reference evidence="2" key="1">
    <citation type="submission" date="2018-05" db="EMBL/GenBank/DDBJ databases">
        <authorList>
            <person name="Lanie J.A."/>
            <person name="Ng W.-L."/>
            <person name="Kazmierczak K.M."/>
            <person name="Andrzejewski T.M."/>
            <person name="Davidsen T.M."/>
            <person name="Wayne K.J."/>
            <person name="Tettelin H."/>
            <person name="Glass J.I."/>
            <person name="Rusch D."/>
            <person name="Podicherti R."/>
            <person name="Tsui H.-C.T."/>
            <person name="Winkler M.E."/>
        </authorList>
    </citation>
    <scope>NUCLEOTIDE SEQUENCE</scope>
</reference>